<reference evidence="1" key="1">
    <citation type="submission" date="2020-11" db="EMBL/GenBank/DDBJ databases">
        <authorList>
            <person name="Tran Van P."/>
        </authorList>
    </citation>
    <scope>NUCLEOTIDE SEQUENCE</scope>
</reference>
<accession>A0A7R9E4H7</accession>
<sequence length="152" mass="16560">MNNFQSPAGSVGNMSLFTTSLPPPWTSPLLLPLHHLSSSTLDQSSSLASSPPLFLHLGPVLFSCLFTTSLPPPWTSPLLLPLHHLYFLHLGPVRYHATQILEPTTLDGSDRPEEKHDFPILCDNELCGVWQPNSLRAVRNVPDCATGGSGRS</sequence>
<dbReference type="EMBL" id="OB793169">
    <property type="protein sequence ID" value="CAD7426302.1"/>
    <property type="molecule type" value="Genomic_DNA"/>
</dbReference>
<evidence type="ECO:0000313" key="1">
    <source>
        <dbReference type="EMBL" id="CAD7426302.1"/>
    </source>
</evidence>
<proteinExistence type="predicted"/>
<dbReference type="AlphaFoldDB" id="A0A7R9E4H7"/>
<gene>
    <name evidence="1" type="ORF">TMSB3V08_LOCUS3191</name>
</gene>
<name>A0A7R9E4H7_9NEOP</name>
<protein>
    <submittedName>
        <fullName evidence="1">Uncharacterized protein</fullName>
    </submittedName>
</protein>
<organism evidence="1">
    <name type="scientific">Timema monikensis</name>
    <dbReference type="NCBI Taxonomy" id="170555"/>
    <lineage>
        <taxon>Eukaryota</taxon>
        <taxon>Metazoa</taxon>
        <taxon>Ecdysozoa</taxon>
        <taxon>Arthropoda</taxon>
        <taxon>Hexapoda</taxon>
        <taxon>Insecta</taxon>
        <taxon>Pterygota</taxon>
        <taxon>Neoptera</taxon>
        <taxon>Polyneoptera</taxon>
        <taxon>Phasmatodea</taxon>
        <taxon>Timematodea</taxon>
        <taxon>Timematoidea</taxon>
        <taxon>Timematidae</taxon>
        <taxon>Timema</taxon>
    </lineage>
</organism>